<dbReference type="AlphaFoldDB" id="A0A9N9MR06"/>
<proteinExistence type="predicted"/>
<gene>
    <name evidence="1" type="ORF">CEUTPL_LOCUS8968</name>
</gene>
<evidence type="ECO:0000313" key="2">
    <source>
        <dbReference type="Proteomes" id="UP001152799"/>
    </source>
</evidence>
<keyword evidence="2" id="KW-1185">Reference proteome</keyword>
<dbReference type="Proteomes" id="UP001152799">
    <property type="component" value="Chromosome 4"/>
</dbReference>
<dbReference type="OrthoDB" id="6775114at2759"/>
<name>A0A9N9MR06_9CUCU</name>
<dbReference type="EMBL" id="OU892280">
    <property type="protein sequence ID" value="CAG9768430.1"/>
    <property type="molecule type" value="Genomic_DNA"/>
</dbReference>
<accession>A0A9N9MR06</accession>
<organism evidence="1 2">
    <name type="scientific">Ceutorhynchus assimilis</name>
    <name type="common">cabbage seed weevil</name>
    <dbReference type="NCBI Taxonomy" id="467358"/>
    <lineage>
        <taxon>Eukaryota</taxon>
        <taxon>Metazoa</taxon>
        <taxon>Ecdysozoa</taxon>
        <taxon>Arthropoda</taxon>
        <taxon>Hexapoda</taxon>
        <taxon>Insecta</taxon>
        <taxon>Pterygota</taxon>
        <taxon>Neoptera</taxon>
        <taxon>Endopterygota</taxon>
        <taxon>Coleoptera</taxon>
        <taxon>Polyphaga</taxon>
        <taxon>Cucujiformia</taxon>
        <taxon>Curculionidae</taxon>
        <taxon>Ceutorhynchinae</taxon>
        <taxon>Ceutorhynchus</taxon>
    </lineage>
</organism>
<reference evidence="1" key="1">
    <citation type="submission" date="2022-01" db="EMBL/GenBank/DDBJ databases">
        <authorList>
            <person name="King R."/>
        </authorList>
    </citation>
    <scope>NUCLEOTIDE SEQUENCE</scope>
</reference>
<dbReference type="PANTHER" id="PTHR47018">
    <property type="entry name" value="CXC DOMAIN-CONTAINING PROTEIN-RELATED"/>
    <property type="match status" value="1"/>
</dbReference>
<sequence>MLGTDILDEGDGIGATFQTNKAKWHKSCSVKYVGDKFKKVLNDLALSHTSAEIEQPEASSSEKRSTKSKAPMINLMEEECFLCGEPGSRKSSLHLCQTDGVYNNIKRCIEFLKDSKLLALLEGGDLLAKEAKYYTTCLTRLYNKCRRQSVITNQDNDRIMCKGVVFANMFYIQNRLNEYHNLFSKWHIYILNLKNLVEIICYFILVPFISICDTEDQDEDVLAFHYFAKRLRQTMTATSSTFSGTFTNGCEESSIPSILLATINSLCYGSPIRNNCRATQPVISICQMIMFNFKESTPKGNIVRNNTDCEPPLPLYVGLSTYGQNRDKATIDKLHDKGLSQANEKGAVCPSNLKNGIFTVSALDNIVYNPSSSTSRGSGFHGTGISLFQLPNKGECGVDQTFSIHYETVQKKGDRSVPSLPDFYSILTECVLSATKAETHLSEPELTDSMTPKGLDNNWYRNEEGWLETEPETSSPNVSWAAYYAERDTTHNPIAINVLLPLFHEKSTKLSMIKHGTTLVRNVGKSLNESQTPVICFDQPLFTICKIIQWPLEFGESQFVAMMGPLHIEQTFLRILGQFLEGNFVVRKTARPSSALGIDHAHEQNNAHLKGRGGAIGLTEDPSSLRRFTIAGPEVARLISEFEDLLQFFRYENQVCPPSLSPNGDIKPGNKADLARILEKLSNQTQIPSQTDAVIFDGAAVVHFLKPHENVKNIYEYCTQQLKPHILTIAQHLGAKRVDIVWDLYSKLSLKSSTRERRGLRGRQKDLPRKGLIPKKWEEYLKNPQNKEELFEYLAITLLEVIHEVQLVTNVKAVIQVNCEQTNPSNRSCKNMEEADGRIILHIQDMGNFGVS</sequence>
<protein>
    <submittedName>
        <fullName evidence="1">Uncharacterized protein</fullName>
    </submittedName>
</protein>
<evidence type="ECO:0000313" key="1">
    <source>
        <dbReference type="EMBL" id="CAG9768430.1"/>
    </source>
</evidence>